<dbReference type="AlphaFoldDB" id="A0A3R7GFA7"/>
<sequence>MDIQNNQDPDNDLPDDDMPRTSKDTLMSTALTKTQPQPWRQSDGDRQPAKQSADHNVWKVVELSEPACIINLTDPTKSDISNIIHFKALTPTDPSKYDWDFILLDVTEILIICKPAIIQSVAQLNKNTITHTFNKGKTTITIYLYQPDLLKQTTSSPTDKTNVGAPNLQIVSAPTVSTSDTGAVINPTDKTNVGAPSSQIVSAPPVDTLDINMAGTSDANAVINETDKTFGDGHASRLFPATPHMSHPISASPSFNMTGLFSSRPPNPTMSFGANLRDIKWRRMGTDN</sequence>
<evidence type="ECO:0000313" key="2">
    <source>
        <dbReference type="EMBL" id="RLM00673.1"/>
    </source>
</evidence>
<evidence type="ECO:0000256" key="1">
    <source>
        <dbReference type="SAM" id="MobiDB-lite"/>
    </source>
</evidence>
<keyword evidence="3" id="KW-1185">Reference proteome</keyword>
<accession>A0A3R7GFA7</accession>
<dbReference type="EMBL" id="NIDN02000013">
    <property type="protein sequence ID" value="RLM00673.1"/>
    <property type="molecule type" value="Genomic_DNA"/>
</dbReference>
<organism evidence="2 3">
    <name type="scientific">Aspergillus turcosus</name>
    <dbReference type="NCBI Taxonomy" id="1245748"/>
    <lineage>
        <taxon>Eukaryota</taxon>
        <taxon>Fungi</taxon>
        <taxon>Dikarya</taxon>
        <taxon>Ascomycota</taxon>
        <taxon>Pezizomycotina</taxon>
        <taxon>Eurotiomycetes</taxon>
        <taxon>Eurotiomycetidae</taxon>
        <taxon>Eurotiales</taxon>
        <taxon>Aspergillaceae</taxon>
        <taxon>Aspergillus</taxon>
        <taxon>Aspergillus subgen. Fumigati</taxon>
    </lineage>
</organism>
<comment type="caution">
    <text evidence="2">The sequence shown here is derived from an EMBL/GenBank/DDBJ whole genome shotgun (WGS) entry which is preliminary data.</text>
</comment>
<feature type="compositionally biased region" description="Basic and acidic residues" evidence="1">
    <location>
        <begin position="42"/>
        <end position="53"/>
    </location>
</feature>
<protein>
    <submittedName>
        <fullName evidence="2">Uncharacterized protein</fullName>
    </submittedName>
</protein>
<proteinExistence type="predicted"/>
<reference evidence="2 3" key="1">
    <citation type="submission" date="2018-08" db="EMBL/GenBank/DDBJ databases">
        <title>Draft genome sequences of two Aspergillus turcosus clinical strains isolated from bronchoalveolar lavage fluid: one azole-susceptible and the other azole-resistant.</title>
        <authorList>
            <person name="Parent-Michaud M."/>
            <person name="Dufresne P.J."/>
            <person name="Fournier E."/>
            <person name="Martineau C."/>
            <person name="Moreira S."/>
            <person name="Perkins V."/>
            <person name="De Repentigny L."/>
            <person name="Dufresne S.F."/>
        </authorList>
    </citation>
    <scope>NUCLEOTIDE SEQUENCE [LARGE SCALE GENOMIC DNA]</scope>
    <source>
        <strain evidence="2">HMR AF 1038</strain>
    </source>
</reference>
<feature type="compositionally biased region" description="Polar residues" evidence="1">
    <location>
        <begin position="24"/>
        <end position="40"/>
    </location>
</feature>
<name>A0A3R7GFA7_9EURO</name>
<evidence type="ECO:0000313" key="3">
    <source>
        <dbReference type="Proteomes" id="UP000215289"/>
    </source>
</evidence>
<gene>
    <name evidence="2" type="ORF">CFD26_108769</name>
</gene>
<dbReference type="Proteomes" id="UP000215289">
    <property type="component" value="Unassembled WGS sequence"/>
</dbReference>
<feature type="region of interest" description="Disordered" evidence="1">
    <location>
        <begin position="1"/>
        <end position="53"/>
    </location>
</feature>